<dbReference type="Pfam" id="PF10604">
    <property type="entry name" value="Polyketide_cyc2"/>
    <property type="match status" value="1"/>
</dbReference>
<dbReference type="AlphaFoldDB" id="A0A318K8N0"/>
<dbReference type="EMBL" id="QJKF01000004">
    <property type="protein sequence ID" value="PXX65595.1"/>
    <property type="molecule type" value="Genomic_DNA"/>
</dbReference>
<evidence type="ECO:0000313" key="2">
    <source>
        <dbReference type="Proteomes" id="UP000247569"/>
    </source>
</evidence>
<comment type="caution">
    <text evidence="1">The sequence shown here is derived from an EMBL/GenBank/DDBJ whole genome shotgun (WGS) entry which is preliminary data.</text>
</comment>
<dbReference type="OrthoDB" id="4546998at2"/>
<organism evidence="1 2">
    <name type="scientific">Nocardia tenerifensis</name>
    <dbReference type="NCBI Taxonomy" id="228006"/>
    <lineage>
        <taxon>Bacteria</taxon>
        <taxon>Bacillati</taxon>
        <taxon>Actinomycetota</taxon>
        <taxon>Actinomycetes</taxon>
        <taxon>Mycobacteriales</taxon>
        <taxon>Nocardiaceae</taxon>
        <taxon>Nocardia</taxon>
    </lineage>
</organism>
<keyword evidence="2" id="KW-1185">Reference proteome</keyword>
<gene>
    <name evidence="1" type="ORF">DFR70_104660</name>
</gene>
<dbReference type="RefSeq" id="WP_040740086.1">
    <property type="nucleotide sequence ID" value="NZ_QJKF01000004.1"/>
</dbReference>
<dbReference type="Gene3D" id="3.30.530.20">
    <property type="match status" value="1"/>
</dbReference>
<name>A0A318K8N0_9NOCA</name>
<dbReference type="Proteomes" id="UP000247569">
    <property type="component" value="Unassembled WGS sequence"/>
</dbReference>
<dbReference type="SUPFAM" id="SSF55961">
    <property type="entry name" value="Bet v1-like"/>
    <property type="match status" value="1"/>
</dbReference>
<protein>
    <submittedName>
        <fullName evidence="1">Polyketide cyclase/dehydrase/lipid transport protein</fullName>
    </submittedName>
</protein>
<dbReference type="InterPro" id="IPR023393">
    <property type="entry name" value="START-like_dom_sf"/>
</dbReference>
<evidence type="ECO:0000313" key="1">
    <source>
        <dbReference type="EMBL" id="PXX65595.1"/>
    </source>
</evidence>
<dbReference type="InterPro" id="IPR019587">
    <property type="entry name" value="Polyketide_cyclase/dehydratase"/>
</dbReference>
<sequence>MIWLVIAVVLLVLALAAVVASAVLRRWTKTVLAGGGNPLRPVRADELRRFIERKAAFVVTTEQTFDAAAEHVWAALDTDGLFSWLPVINGMRYRDQDRTVGVTRVFDGFLVAGAERAIVREQGRRLAFTAISSSVPFVLKSIAEEYVLTPTDSGATTLTWTLAAHPRFALLVPYRLFVPLARPVARWNLRGLATRM</sequence>
<accession>A0A318K8N0</accession>
<proteinExistence type="predicted"/>
<dbReference type="CDD" id="cd07821">
    <property type="entry name" value="PYR_PYL_RCAR_like"/>
    <property type="match status" value="1"/>
</dbReference>
<reference evidence="1 2" key="1">
    <citation type="submission" date="2018-05" db="EMBL/GenBank/DDBJ databases">
        <title>Genomic Encyclopedia of Type Strains, Phase IV (KMG-IV): sequencing the most valuable type-strain genomes for metagenomic binning, comparative biology and taxonomic classification.</title>
        <authorList>
            <person name="Goeker M."/>
        </authorList>
    </citation>
    <scope>NUCLEOTIDE SEQUENCE [LARGE SCALE GENOMIC DNA]</scope>
    <source>
        <strain evidence="1 2">DSM 44704</strain>
    </source>
</reference>